<dbReference type="Proteomes" id="UP000234323">
    <property type="component" value="Unassembled WGS sequence"/>
</dbReference>
<gene>
    <name evidence="1" type="ORF">RhiirA4_551119</name>
</gene>
<accession>A0A2I1HT77</accession>
<sequence>EQDDNEITTLLQDYIKRKSNREVDKSSAISTIGESSSSAISAIDERPVINESSPVAGITSIGEIFNSSHEIQRNEGNINAELNLQTGSREIPKTRGSYKCRVCNGIGHNAAFHKSAGFDLVTLILLSNISEL</sequence>
<dbReference type="EMBL" id="LLXI01006374">
    <property type="protein sequence ID" value="PKY62080.1"/>
    <property type="molecule type" value="Genomic_DNA"/>
</dbReference>
<keyword evidence="2" id="KW-1185">Reference proteome</keyword>
<evidence type="ECO:0000313" key="1">
    <source>
        <dbReference type="EMBL" id="PKY62080.1"/>
    </source>
</evidence>
<reference evidence="1 2" key="1">
    <citation type="submission" date="2015-10" db="EMBL/GenBank/DDBJ databases">
        <title>Genome analyses suggest a sexual origin of heterokaryosis in a supposedly ancient asexual fungus.</title>
        <authorList>
            <person name="Ropars J."/>
            <person name="Sedzielewska K."/>
            <person name="Noel J."/>
            <person name="Charron P."/>
            <person name="Farinelli L."/>
            <person name="Marton T."/>
            <person name="Kruger M."/>
            <person name="Pelin A."/>
            <person name="Brachmann A."/>
            <person name="Corradi N."/>
        </authorList>
    </citation>
    <scope>NUCLEOTIDE SEQUENCE [LARGE SCALE GENOMIC DNA]</scope>
    <source>
        <strain evidence="1 2">A4</strain>
    </source>
</reference>
<proteinExistence type="predicted"/>
<dbReference type="AlphaFoldDB" id="A0A2I1HT77"/>
<name>A0A2I1HT77_9GLOM</name>
<evidence type="ECO:0000313" key="2">
    <source>
        <dbReference type="Proteomes" id="UP000234323"/>
    </source>
</evidence>
<organism evidence="1 2">
    <name type="scientific">Rhizophagus irregularis</name>
    <dbReference type="NCBI Taxonomy" id="588596"/>
    <lineage>
        <taxon>Eukaryota</taxon>
        <taxon>Fungi</taxon>
        <taxon>Fungi incertae sedis</taxon>
        <taxon>Mucoromycota</taxon>
        <taxon>Glomeromycotina</taxon>
        <taxon>Glomeromycetes</taxon>
        <taxon>Glomerales</taxon>
        <taxon>Glomeraceae</taxon>
        <taxon>Rhizophagus</taxon>
    </lineage>
</organism>
<comment type="caution">
    <text evidence="1">The sequence shown here is derived from an EMBL/GenBank/DDBJ whole genome shotgun (WGS) entry which is preliminary data.</text>
</comment>
<feature type="non-terminal residue" evidence="1">
    <location>
        <position position="1"/>
    </location>
</feature>
<protein>
    <submittedName>
        <fullName evidence="1">Uncharacterized protein</fullName>
    </submittedName>
</protein>